<protein>
    <submittedName>
        <fullName evidence="2">GIT1 isoform 14</fullName>
    </submittedName>
</protein>
<dbReference type="AlphaFoldDB" id="A0A2J8TMV0"/>
<organism evidence="2">
    <name type="scientific">Pongo abelii</name>
    <name type="common">Sumatran orangutan</name>
    <name type="synonym">Pongo pygmaeus abelii</name>
    <dbReference type="NCBI Taxonomy" id="9601"/>
    <lineage>
        <taxon>Eukaryota</taxon>
        <taxon>Metazoa</taxon>
        <taxon>Chordata</taxon>
        <taxon>Craniata</taxon>
        <taxon>Vertebrata</taxon>
        <taxon>Euteleostomi</taxon>
        <taxon>Mammalia</taxon>
        <taxon>Eutheria</taxon>
        <taxon>Euarchontoglires</taxon>
        <taxon>Primates</taxon>
        <taxon>Haplorrhini</taxon>
        <taxon>Catarrhini</taxon>
        <taxon>Hominidae</taxon>
        <taxon>Pongo</taxon>
    </lineage>
</organism>
<evidence type="ECO:0000313" key="2">
    <source>
        <dbReference type="EMBL" id="PNJ34370.1"/>
    </source>
</evidence>
<reference evidence="2" key="1">
    <citation type="submission" date="2017-12" db="EMBL/GenBank/DDBJ databases">
        <title>High-resolution comparative analysis of great ape genomes.</title>
        <authorList>
            <person name="Pollen A."/>
            <person name="Hastie A."/>
            <person name="Hormozdiari F."/>
            <person name="Dougherty M."/>
            <person name="Liu R."/>
            <person name="Chaisson M."/>
            <person name="Hoppe E."/>
            <person name="Hill C."/>
            <person name="Pang A."/>
            <person name="Hillier L."/>
            <person name="Baker C."/>
            <person name="Armstrong J."/>
            <person name="Shendure J."/>
            <person name="Paten B."/>
            <person name="Wilson R."/>
            <person name="Chao H."/>
            <person name="Schneider V."/>
            <person name="Ventura M."/>
            <person name="Kronenberg Z."/>
            <person name="Murali S."/>
            <person name="Gordon D."/>
            <person name="Cantsilieris S."/>
            <person name="Munson K."/>
            <person name="Nelson B."/>
            <person name="Raja A."/>
            <person name="Underwood J."/>
            <person name="Diekhans M."/>
            <person name="Fiddes I."/>
            <person name="Haussler D."/>
            <person name="Eichler E."/>
        </authorList>
    </citation>
    <scope>NUCLEOTIDE SEQUENCE [LARGE SCALE GENOMIC DNA]</scope>
    <source>
        <strain evidence="2">Susie</strain>
    </source>
</reference>
<gene>
    <name evidence="2" type="ORF">CR201_G0033575</name>
</gene>
<sequence>MSRKGPRAEVCADCSAPGVCWCVTSAAACTGAWDATSPLSSTFATAPGLPRCYRWCTRLPATGPTPSGSTPCWTPHKCRAAGVKPTPKTKSTPSSQSSSGPSTRCWRLCTSFPAGMMMGSLPKTSASNCTRACGQATWRHVCACYPW</sequence>
<feature type="region of interest" description="Disordered" evidence="1">
    <location>
        <begin position="81"/>
        <end position="103"/>
    </location>
</feature>
<evidence type="ECO:0000256" key="1">
    <source>
        <dbReference type="SAM" id="MobiDB-lite"/>
    </source>
</evidence>
<accession>A0A2J8TMV0</accession>
<comment type="caution">
    <text evidence="2">The sequence shown here is derived from an EMBL/GenBank/DDBJ whole genome shotgun (WGS) entry which is preliminary data.</text>
</comment>
<feature type="compositionally biased region" description="Low complexity" evidence="1">
    <location>
        <begin position="84"/>
        <end position="103"/>
    </location>
</feature>
<feature type="non-terminal residue" evidence="2">
    <location>
        <position position="147"/>
    </location>
</feature>
<name>A0A2J8TMV0_PONAB</name>
<proteinExistence type="predicted"/>
<dbReference type="EMBL" id="NDHI03003489">
    <property type="protein sequence ID" value="PNJ34370.1"/>
    <property type="molecule type" value="Genomic_DNA"/>
</dbReference>
<dbReference type="PROSITE" id="PS51257">
    <property type="entry name" value="PROKAR_LIPOPROTEIN"/>
    <property type="match status" value="1"/>
</dbReference>